<dbReference type="PANTHER" id="PTHR43280:SF2">
    <property type="entry name" value="HTH-TYPE TRANSCRIPTIONAL REGULATOR EXSA"/>
    <property type="match status" value="1"/>
</dbReference>
<sequence length="63" mass="7475">MNIVHYIHQLRVQRAKHLLEESKLPIQEIAREIGIDDAFYFSKIFKQIEGVPPSKYREDHLKG</sequence>
<dbReference type="SMART" id="SM00342">
    <property type="entry name" value="HTH_ARAC"/>
    <property type="match status" value="1"/>
</dbReference>
<name>A0A4Q9DFB5_9BACL</name>
<dbReference type="PRINTS" id="PR00032">
    <property type="entry name" value="HTHARAC"/>
</dbReference>
<dbReference type="GO" id="GO:0003700">
    <property type="term" value="F:DNA-binding transcription factor activity"/>
    <property type="evidence" value="ECO:0007669"/>
    <property type="project" value="InterPro"/>
</dbReference>
<dbReference type="Pfam" id="PF12833">
    <property type="entry name" value="HTH_18"/>
    <property type="match status" value="1"/>
</dbReference>
<dbReference type="PROSITE" id="PS01124">
    <property type="entry name" value="HTH_ARAC_FAMILY_2"/>
    <property type="match status" value="1"/>
</dbReference>
<gene>
    <name evidence="5" type="ORF">EYB31_34860</name>
</gene>
<evidence type="ECO:0000259" key="4">
    <source>
        <dbReference type="PROSITE" id="PS01124"/>
    </source>
</evidence>
<dbReference type="InterPro" id="IPR018062">
    <property type="entry name" value="HTH_AraC-typ_CS"/>
</dbReference>
<evidence type="ECO:0000313" key="5">
    <source>
        <dbReference type="EMBL" id="TBL69945.1"/>
    </source>
</evidence>
<evidence type="ECO:0000256" key="3">
    <source>
        <dbReference type="ARBA" id="ARBA00023163"/>
    </source>
</evidence>
<dbReference type="RefSeq" id="WP_131018207.1">
    <property type="nucleotide sequence ID" value="NZ_SIRE01000035.1"/>
</dbReference>
<dbReference type="EMBL" id="SIRE01000035">
    <property type="protein sequence ID" value="TBL69945.1"/>
    <property type="molecule type" value="Genomic_DNA"/>
</dbReference>
<proteinExistence type="predicted"/>
<comment type="caution">
    <text evidence="5">The sequence shown here is derived from an EMBL/GenBank/DDBJ whole genome shotgun (WGS) entry which is preliminary data.</text>
</comment>
<reference evidence="5 6" key="1">
    <citation type="submission" date="2019-02" db="EMBL/GenBank/DDBJ databases">
        <title>Paenibacillus sp. nov., isolated from surface-sterilized tissue of Thalictrum simplex L.</title>
        <authorList>
            <person name="Tuo L."/>
        </authorList>
    </citation>
    <scope>NUCLEOTIDE SEQUENCE [LARGE SCALE GENOMIC DNA]</scope>
    <source>
        <strain evidence="5 6">N2SHLJ1</strain>
    </source>
</reference>
<dbReference type="GO" id="GO:0043565">
    <property type="term" value="F:sequence-specific DNA binding"/>
    <property type="evidence" value="ECO:0007669"/>
    <property type="project" value="InterPro"/>
</dbReference>
<dbReference type="InterPro" id="IPR020449">
    <property type="entry name" value="Tscrpt_reg_AraC-type_HTH"/>
</dbReference>
<keyword evidence="3" id="KW-0804">Transcription</keyword>
<feature type="domain" description="HTH araC/xylS-type" evidence="4">
    <location>
        <begin position="1"/>
        <end position="59"/>
    </location>
</feature>
<dbReference type="Proteomes" id="UP000293142">
    <property type="component" value="Unassembled WGS sequence"/>
</dbReference>
<dbReference type="InterPro" id="IPR018060">
    <property type="entry name" value="HTH_AraC"/>
</dbReference>
<dbReference type="SUPFAM" id="SSF46689">
    <property type="entry name" value="Homeodomain-like"/>
    <property type="match status" value="1"/>
</dbReference>
<evidence type="ECO:0000313" key="6">
    <source>
        <dbReference type="Proteomes" id="UP000293142"/>
    </source>
</evidence>
<dbReference type="PROSITE" id="PS00041">
    <property type="entry name" value="HTH_ARAC_FAMILY_1"/>
    <property type="match status" value="1"/>
</dbReference>
<keyword evidence="2" id="KW-0238">DNA-binding</keyword>
<accession>A0A4Q9DFB5</accession>
<protein>
    <submittedName>
        <fullName evidence="5">AraC family transcriptional regulator</fullName>
    </submittedName>
</protein>
<organism evidence="5 6">
    <name type="scientific">Paenibacillus thalictri</name>
    <dbReference type="NCBI Taxonomy" id="2527873"/>
    <lineage>
        <taxon>Bacteria</taxon>
        <taxon>Bacillati</taxon>
        <taxon>Bacillota</taxon>
        <taxon>Bacilli</taxon>
        <taxon>Bacillales</taxon>
        <taxon>Paenibacillaceae</taxon>
        <taxon>Paenibacillus</taxon>
    </lineage>
</organism>
<evidence type="ECO:0000256" key="2">
    <source>
        <dbReference type="ARBA" id="ARBA00023125"/>
    </source>
</evidence>
<keyword evidence="6" id="KW-1185">Reference proteome</keyword>
<dbReference type="InterPro" id="IPR009057">
    <property type="entry name" value="Homeodomain-like_sf"/>
</dbReference>
<keyword evidence="1" id="KW-0805">Transcription regulation</keyword>
<dbReference type="AlphaFoldDB" id="A0A4Q9DFB5"/>
<dbReference type="OrthoDB" id="2666950at2"/>
<dbReference type="PANTHER" id="PTHR43280">
    <property type="entry name" value="ARAC-FAMILY TRANSCRIPTIONAL REGULATOR"/>
    <property type="match status" value="1"/>
</dbReference>
<evidence type="ECO:0000256" key="1">
    <source>
        <dbReference type="ARBA" id="ARBA00023015"/>
    </source>
</evidence>
<dbReference type="Gene3D" id="1.10.10.60">
    <property type="entry name" value="Homeodomain-like"/>
    <property type="match status" value="1"/>
</dbReference>